<sequence length="70" mass="8291">MTSTSELKKQLHEFVNQGDEKFIKLFYAMAKAYSIQITKDKMIAESEDDIKKGKIHNQTEVQKIIERWKE</sequence>
<reference evidence="1 2" key="1">
    <citation type="submission" date="2019-03" db="EMBL/GenBank/DDBJ databases">
        <title>Flavobacterium AR-3-4 sp. nov. isolated from arctic soil.</title>
        <authorList>
            <person name="Chaudhary D.K."/>
        </authorList>
    </citation>
    <scope>NUCLEOTIDE SEQUENCE [LARGE SCALE GENOMIC DNA]</scope>
    <source>
        <strain evidence="1 2">AR-3-4</strain>
    </source>
</reference>
<dbReference type="OrthoDB" id="1202966at2"/>
<evidence type="ECO:0000313" key="2">
    <source>
        <dbReference type="Proteomes" id="UP000295479"/>
    </source>
</evidence>
<comment type="caution">
    <text evidence="1">The sequence shown here is derived from an EMBL/GenBank/DDBJ whole genome shotgun (WGS) entry which is preliminary data.</text>
</comment>
<evidence type="ECO:0000313" key="1">
    <source>
        <dbReference type="EMBL" id="TDD94576.1"/>
    </source>
</evidence>
<proteinExistence type="predicted"/>
<name>A0A4R5C7N2_9FLAO</name>
<accession>A0A4R5C7N2</accession>
<dbReference type="Proteomes" id="UP000295479">
    <property type="component" value="Unassembled WGS sequence"/>
</dbReference>
<dbReference type="AlphaFoldDB" id="A0A4R5C7N2"/>
<organism evidence="1 2">
    <name type="scientific">Flavobacterium cellulosilyticum</name>
    <dbReference type="NCBI Taxonomy" id="2541731"/>
    <lineage>
        <taxon>Bacteria</taxon>
        <taxon>Pseudomonadati</taxon>
        <taxon>Bacteroidota</taxon>
        <taxon>Flavobacteriia</taxon>
        <taxon>Flavobacteriales</taxon>
        <taxon>Flavobacteriaceae</taxon>
        <taxon>Flavobacterium</taxon>
    </lineage>
</organism>
<keyword evidence="2" id="KW-1185">Reference proteome</keyword>
<gene>
    <name evidence="1" type="ORF">E0F76_16285</name>
</gene>
<evidence type="ECO:0008006" key="3">
    <source>
        <dbReference type="Google" id="ProtNLM"/>
    </source>
</evidence>
<protein>
    <recommendedName>
        <fullName evidence="3">Prevent-host-death protein</fullName>
    </recommendedName>
</protein>
<dbReference type="EMBL" id="SMFK01000015">
    <property type="protein sequence ID" value="TDD94576.1"/>
    <property type="molecule type" value="Genomic_DNA"/>
</dbReference>